<dbReference type="InterPro" id="IPR020846">
    <property type="entry name" value="MFS_dom"/>
</dbReference>
<feature type="transmembrane region" description="Helical" evidence="4">
    <location>
        <begin position="287"/>
        <end position="305"/>
    </location>
</feature>
<feature type="domain" description="Major facilitator superfamily (MFS) profile" evidence="5">
    <location>
        <begin position="13"/>
        <end position="400"/>
    </location>
</feature>
<proteinExistence type="predicted"/>
<dbReference type="CDD" id="cd06174">
    <property type="entry name" value="MFS"/>
    <property type="match status" value="1"/>
</dbReference>
<sequence length="400" mass="41872">MTPEVSPPAPQPLWFILLLALAAAGGAVAYVPFLTVLLPVRIADLTGSDDIAALSYATFAGAIVASFANIGFGWLSDRSGSRPGWIAAGLLLSSALLVAVRYADSVTGLIVVIMAWQLCLNMMLGPLAAWAGDCVPDEQKGLLGGLFAFAPALGALSAALVTTPGFAGDDARLVVVAMLVVAMVAPVLIVGRGHELPRLMQPTAPIAGEPVEPWRSRSAVARMWLARLLVQIAEAALFAFLLFWLRSLAPGYGGNDAARLFSSVLVVAVPLALVAGRWSDRVRRPMLPLAVSAGTSAAGLAMMALAPSLEFAIAGYMLFGVASMLFLALHSSQTLRVLPRPQTRGRDLGLFNLTNTVPSMIIPWLTLSLVPLFGFAGLFWVLAALCALASLLVAAIARPI</sequence>
<dbReference type="Gene3D" id="1.20.1250.20">
    <property type="entry name" value="MFS general substrate transporter like domains"/>
    <property type="match status" value="2"/>
</dbReference>
<feature type="transmembrane region" description="Helical" evidence="4">
    <location>
        <begin position="109"/>
        <end position="130"/>
    </location>
</feature>
<feature type="transmembrane region" description="Helical" evidence="4">
    <location>
        <begin position="311"/>
        <end position="329"/>
    </location>
</feature>
<evidence type="ECO:0000313" key="7">
    <source>
        <dbReference type="Proteomes" id="UP001343492"/>
    </source>
</evidence>
<dbReference type="PANTHER" id="PTHR23528">
    <property type="match status" value="1"/>
</dbReference>
<dbReference type="RefSeq" id="WP_354143567.1">
    <property type="nucleotide sequence ID" value="NZ_JAZDQV010000002.1"/>
</dbReference>
<dbReference type="Proteomes" id="UP001343492">
    <property type="component" value="Unassembled WGS sequence"/>
</dbReference>
<name>A0ABU7GBH0_9SPHN</name>
<keyword evidence="7" id="KW-1185">Reference proteome</keyword>
<feature type="transmembrane region" description="Helical" evidence="4">
    <location>
        <begin position="224"/>
        <end position="245"/>
    </location>
</feature>
<feature type="transmembrane region" description="Helical" evidence="4">
    <location>
        <begin position="373"/>
        <end position="397"/>
    </location>
</feature>
<evidence type="ECO:0000259" key="5">
    <source>
        <dbReference type="PROSITE" id="PS50850"/>
    </source>
</evidence>
<dbReference type="PANTHER" id="PTHR23528:SF1">
    <property type="entry name" value="MAJOR FACILITATOR SUPERFAMILY (MFS) PROFILE DOMAIN-CONTAINING PROTEIN"/>
    <property type="match status" value="1"/>
</dbReference>
<dbReference type="EMBL" id="JAZDQV010000002">
    <property type="protein sequence ID" value="MEE1876454.1"/>
    <property type="molecule type" value="Genomic_DNA"/>
</dbReference>
<keyword evidence="1 4" id="KW-0812">Transmembrane</keyword>
<feature type="transmembrane region" description="Helical" evidence="4">
    <location>
        <begin position="142"/>
        <end position="161"/>
    </location>
</feature>
<evidence type="ECO:0000256" key="4">
    <source>
        <dbReference type="SAM" id="Phobius"/>
    </source>
</evidence>
<dbReference type="InterPro" id="IPR036259">
    <property type="entry name" value="MFS_trans_sf"/>
</dbReference>
<organism evidence="6 7">
    <name type="scientific">Altererythrobacter litoralis</name>
    <dbReference type="NCBI Taxonomy" id="3113904"/>
    <lineage>
        <taxon>Bacteria</taxon>
        <taxon>Pseudomonadati</taxon>
        <taxon>Pseudomonadota</taxon>
        <taxon>Alphaproteobacteria</taxon>
        <taxon>Sphingomonadales</taxon>
        <taxon>Erythrobacteraceae</taxon>
        <taxon>Altererythrobacter</taxon>
    </lineage>
</organism>
<keyword evidence="3 4" id="KW-0472">Membrane</keyword>
<evidence type="ECO:0000256" key="2">
    <source>
        <dbReference type="ARBA" id="ARBA00022989"/>
    </source>
</evidence>
<dbReference type="InterPro" id="IPR011701">
    <property type="entry name" value="MFS"/>
</dbReference>
<accession>A0ABU7GBH0</accession>
<keyword evidence="2 4" id="KW-1133">Transmembrane helix</keyword>
<feature type="transmembrane region" description="Helical" evidence="4">
    <location>
        <begin position="84"/>
        <end position="103"/>
    </location>
</feature>
<comment type="caution">
    <text evidence="6">The sequence shown here is derived from an EMBL/GenBank/DDBJ whole genome shotgun (WGS) entry which is preliminary data.</text>
</comment>
<evidence type="ECO:0000256" key="1">
    <source>
        <dbReference type="ARBA" id="ARBA00022692"/>
    </source>
</evidence>
<gene>
    <name evidence="6" type="ORF">VRS74_01990</name>
</gene>
<dbReference type="SUPFAM" id="SSF103473">
    <property type="entry name" value="MFS general substrate transporter"/>
    <property type="match status" value="1"/>
</dbReference>
<protein>
    <submittedName>
        <fullName evidence="6">MFS transporter</fullName>
    </submittedName>
</protein>
<evidence type="ECO:0000256" key="3">
    <source>
        <dbReference type="ARBA" id="ARBA00023136"/>
    </source>
</evidence>
<feature type="transmembrane region" description="Helical" evidence="4">
    <location>
        <begin position="350"/>
        <end position="367"/>
    </location>
</feature>
<dbReference type="PROSITE" id="PS50850">
    <property type="entry name" value="MFS"/>
    <property type="match status" value="1"/>
</dbReference>
<reference evidence="6 7" key="1">
    <citation type="submission" date="2024-01" db="EMBL/GenBank/DDBJ databases">
        <title>The genome sequence of Erythrobacteraceae sp. strain 1XM1-14.</title>
        <authorList>
            <person name="Liu Y."/>
        </authorList>
    </citation>
    <scope>NUCLEOTIDE SEQUENCE [LARGE SCALE GENOMIC DNA]</scope>
    <source>
        <strain evidence="6 7">1XM1-14</strain>
    </source>
</reference>
<evidence type="ECO:0000313" key="6">
    <source>
        <dbReference type="EMBL" id="MEE1876454.1"/>
    </source>
</evidence>
<feature type="transmembrane region" description="Helical" evidence="4">
    <location>
        <begin position="173"/>
        <end position="191"/>
    </location>
</feature>
<feature type="transmembrane region" description="Helical" evidence="4">
    <location>
        <begin position="257"/>
        <end position="275"/>
    </location>
</feature>
<dbReference type="Pfam" id="PF07690">
    <property type="entry name" value="MFS_1"/>
    <property type="match status" value="1"/>
</dbReference>
<feature type="transmembrane region" description="Helical" evidence="4">
    <location>
        <begin position="53"/>
        <end position="72"/>
    </location>
</feature>